<dbReference type="Pfam" id="PF05139">
    <property type="entry name" value="Erythro_esteras"/>
    <property type="match status" value="1"/>
</dbReference>
<dbReference type="RefSeq" id="WP_187073064.1">
    <property type="nucleotide sequence ID" value="NZ_JACRYL010000024.1"/>
</dbReference>
<proteinExistence type="predicted"/>
<dbReference type="PROSITE" id="PS51257">
    <property type="entry name" value="PROKAR_LIPOPROTEIN"/>
    <property type="match status" value="1"/>
</dbReference>
<accession>A0ABR7KX92</accession>
<evidence type="ECO:0000313" key="1">
    <source>
        <dbReference type="EMBL" id="MBC6112645.1"/>
    </source>
</evidence>
<dbReference type="Gene3D" id="3.30.1870.10">
    <property type="entry name" value="EreA-like, domain 2"/>
    <property type="match status" value="1"/>
</dbReference>
<dbReference type="EMBL" id="JACRYL010000024">
    <property type="protein sequence ID" value="MBC6112645.1"/>
    <property type="molecule type" value="Genomic_DNA"/>
</dbReference>
<comment type="caution">
    <text evidence="1">The sequence shown here is derived from an EMBL/GenBank/DDBJ whole genome shotgun (WGS) entry which is preliminary data.</text>
</comment>
<gene>
    <name evidence="1" type="ORF">H7U22_19660</name>
</gene>
<dbReference type="InterPro" id="IPR052036">
    <property type="entry name" value="Hydrolase/PRTase-associated"/>
</dbReference>
<sequence>MKVYILIICFSIIGCKLFAQEKHVIVDSLNKYIKPVATNEDQSFDISALINVLKNKHIVSLGEATHGTKEFYDAKTQIIKGLITNGNFKTIFIESDYSSLIYLNEILQNDSKDTALSKRFGQKGIYSIYKTKEVFNLFYDVRAYNHTQQKENQVAIIGIDMQDLVMISKRVLYEIPDSGKNDTNVYHTLIGMTRIFATGELKYFTKKENIRNLEAIAKLKENASIKEDKKLIFLTRQLEQSYEMMNTKSDEKRRSLRDTYMAENVIWLNKNLRQNANAVIWAHNGHTSNISSFNRVPMGFYLKQEFKDNLYSLGLLFGEGKVRLLETGKDGYQERYITPSVNLRSFENLLASLKAPIIFLNFQDILSNDFIKKEIENNSFIRSIGTHFLADEKNTVGREPILLCFDGILFFKQSSSSKVF</sequence>
<evidence type="ECO:0000313" key="2">
    <source>
        <dbReference type="Proteomes" id="UP000652755"/>
    </source>
</evidence>
<dbReference type="SUPFAM" id="SSF159501">
    <property type="entry name" value="EreA/ChaN-like"/>
    <property type="match status" value="1"/>
</dbReference>
<name>A0ABR7KX92_9SPHI</name>
<keyword evidence="2" id="KW-1185">Reference proteome</keyword>
<organism evidence="1 2">
    <name type="scientific">Pedobacter fastidiosus</name>
    <dbReference type="NCBI Taxonomy" id="2765361"/>
    <lineage>
        <taxon>Bacteria</taxon>
        <taxon>Pseudomonadati</taxon>
        <taxon>Bacteroidota</taxon>
        <taxon>Sphingobacteriia</taxon>
        <taxon>Sphingobacteriales</taxon>
        <taxon>Sphingobacteriaceae</taxon>
        <taxon>Pedobacter</taxon>
    </lineage>
</organism>
<dbReference type="InterPro" id="IPR007815">
    <property type="entry name" value="Emycin_Estase"/>
</dbReference>
<dbReference type="Gene3D" id="3.40.1660.10">
    <property type="entry name" value="EreA-like (biosynthetic domain)"/>
    <property type="match status" value="1"/>
</dbReference>
<dbReference type="CDD" id="cd14728">
    <property type="entry name" value="Ere-like"/>
    <property type="match status" value="1"/>
</dbReference>
<dbReference type="Gene3D" id="1.20.1440.30">
    <property type="entry name" value="Biosynthetic Protein domain"/>
    <property type="match status" value="1"/>
</dbReference>
<dbReference type="Proteomes" id="UP000652755">
    <property type="component" value="Unassembled WGS sequence"/>
</dbReference>
<dbReference type="PANTHER" id="PTHR31299:SF0">
    <property type="entry name" value="ESTERASE, PUTATIVE (AFU_ORTHOLOGUE AFUA_1G05850)-RELATED"/>
    <property type="match status" value="1"/>
</dbReference>
<protein>
    <submittedName>
        <fullName evidence="1">Erythromycin esterase family protein</fullName>
    </submittedName>
</protein>
<reference evidence="1 2" key="1">
    <citation type="submission" date="2020-08" db="EMBL/GenBank/DDBJ databases">
        <authorList>
            <person name="Sun Q."/>
            <person name="Inoue M."/>
        </authorList>
    </citation>
    <scope>NUCLEOTIDE SEQUENCE [LARGE SCALE GENOMIC DNA]</scope>
    <source>
        <strain evidence="1 2">CCM 8938</strain>
    </source>
</reference>
<dbReference type="PANTHER" id="PTHR31299">
    <property type="entry name" value="ESTERASE, PUTATIVE (AFU_ORTHOLOGUE AFUA_1G05850)-RELATED"/>
    <property type="match status" value="1"/>
</dbReference>